<dbReference type="InterPro" id="IPR058792">
    <property type="entry name" value="Beta-barrel_RND_2"/>
</dbReference>
<dbReference type="InterPro" id="IPR058625">
    <property type="entry name" value="MdtA-like_BSH"/>
</dbReference>
<evidence type="ECO:0000256" key="1">
    <source>
        <dbReference type="ARBA" id="ARBA00009477"/>
    </source>
</evidence>
<dbReference type="PANTHER" id="PTHR30469">
    <property type="entry name" value="MULTIDRUG RESISTANCE PROTEIN MDTA"/>
    <property type="match status" value="1"/>
</dbReference>
<reference evidence="5" key="1">
    <citation type="journal article" date="2013" name="BMC Microbiol.">
        <title>Taxonomy and evolution of bacteriochlorophyll a-containing members of the OM60/NOR5 clade of marine gammaproteobacteria: description of Luminiphilus syltensis gen. nov., sp. nov., reclassification of Haliea rubra as Pseudohaliea rubra gen. nov., comb. nov., and emendation of Chromatocurvus halotolerans.</title>
        <authorList>
            <person name="Spring S."/>
            <person name="Riedel T."/>
            <person name="Sproer C."/>
            <person name="Yan S."/>
            <person name="Harder J."/>
            <person name="Fuchs B.M."/>
        </authorList>
    </citation>
    <scope>NUCLEOTIDE SEQUENCE [LARGE SCALE GENOMIC DNA]</scope>
    <source>
        <strain evidence="5">NOR51-B</strain>
    </source>
</reference>
<dbReference type="RefSeq" id="WP_009018842.1">
    <property type="nucleotide sequence ID" value="NZ_DS999411.1"/>
</dbReference>
<dbReference type="eggNOG" id="COG0845">
    <property type="taxonomic scope" value="Bacteria"/>
</dbReference>
<dbReference type="Gene3D" id="1.10.287.470">
    <property type="entry name" value="Helix hairpin bin"/>
    <property type="match status" value="1"/>
</dbReference>
<dbReference type="InterPro" id="IPR006143">
    <property type="entry name" value="RND_pump_MFP"/>
</dbReference>
<feature type="domain" description="Multidrug resistance protein MdtA-like barrel-sandwich hybrid" evidence="2">
    <location>
        <begin position="74"/>
        <end position="194"/>
    </location>
</feature>
<dbReference type="Gene3D" id="2.40.50.100">
    <property type="match status" value="1"/>
</dbReference>
<evidence type="ECO:0000259" key="3">
    <source>
        <dbReference type="Pfam" id="PF25954"/>
    </source>
</evidence>
<dbReference type="PANTHER" id="PTHR30469:SF11">
    <property type="entry name" value="BLL4320 PROTEIN"/>
    <property type="match status" value="1"/>
</dbReference>
<proteinExistence type="inferred from homology"/>
<organism evidence="4 5">
    <name type="scientific">Luminiphilus syltensis NOR5-1B</name>
    <dbReference type="NCBI Taxonomy" id="565045"/>
    <lineage>
        <taxon>Bacteria</taxon>
        <taxon>Pseudomonadati</taxon>
        <taxon>Pseudomonadota</taxon>
        <taxon>Gammaproteobacteria</taxon>
        <taxon>Cellvibrionales</taxon>
        <taxon>Halieaceae</taxon>
        <taxon>Luminiphilus</taxon>
    </lineage>
</organism>
<dbReference type="AlphaFoldDB" id="B8KTR4"/>
<dbReference type="Gene3D" id="2.40.30.170">
    <property type="match status" value="1"/>
</dbReference>
<dbReference type="Gene3D" id="2.40.420.20">
    <property type="match status" value="1"/>
</dbReference>
<name>B8KTR4_9GAMM</name>
<dbReference type="Pfam" id="PF25954">
    <property type="entry name" value="Beta-barrel_RND_2"/>
    <property type="match status" value="1"/>
</dbReference>
<feature type="domain" description="CusB-like beta-barrel" evidence="3">
    <location>
        <begin position="206"/>
        <end position="276"/>
    </location>
</feature>
<dbReference type="NCBIfam" id="TIGR01730">
    <property type="entry name" value="RND_mfp"/>
    <property type="match status" value="1"/>
</dbReference>
<evidence type="ECO:0000259" key="2">
    <source>
        <dbReference type="Pfam" id="PF25917"/>
    </source>
</evidence>
<dbReference type="Proteomes" id="UP000004699">
    <property type="component" value="Unassembled WGS sequence"/>
</dbReference>
<dbReference type="SUPFAM" id="SSF111369">
    <property type="entry name" value="HlyD-like secretion proteins"/>
    <property type="match status" value="1"/>
</dbReference>
<dbReference type="Pfam" id="PF25917">
    <property type="entry name" value="BSH_RND"/>
    <property type="match status" value="1"/>
</dbReference>
<protein>
    <submittedName>
        <fullName evidence="4">RND family efflux system membrane fusion protein</fullName>
    </submittedName>
</protein>
<keyword evidence="5" id="KW-1185">Reference proteome</keyword>
<dbReference type="EMBL" id="DS999411">
    <property type="protein sequence ID" value="EED34094.1"/>
    <property type="molecule type" value="Genomic_DNA"/>
</dbReference>
<dbReference type="HOGENOM" id="CLU_018816_1_2_6"/>
<gene>
    <name evidence="4" type="ORF">NOR51B_31</name>
</gene>
<sequence>MPTTHHYVASALLTAVVLCVFMGCEHKSAVSTNGTNSGGVDKKVAVVGTPIQWQEWRQAVRAIGTARSLDSAVIYPESDGLVTAVHFDADDRVKRGDLLVQLDDRDEVLAVELAEVRVADAQRLVDRYRTINEDSKNVPQSTVDEARLALESAEIALRTAELALQRRQVIAPFEGHVGLTEIDAGDRVETSTPITNIDNRSSLLIAFDIPGMLMDEIRKGTPVQARRWESQAPPISGEIIAVNSQVDPGSRAVTVRAVIANAQDQLRPGMAFEMLLTLSRGRYLAVPDVSVQWGADGPYLWTVVNGQALRTSVTLVQRIDGNLLIEADIPVGTPVVSEGVQAMREGLSVRLLDEQQLDTQARSVLAASSAEADGTDG</sequence>
<accession>B8KTR4</accession>
<comment type="similarity">
    <text evidence="1">Belongs to the membrane fusion protein (MFP) (TC 8.A.1) family.</text>
</comment>
<dbReference type="GO" id="GO:0015562">
    <property type="term" value="F:efflux transmembrane transporter activity"/>
    <property type="evidence" value="ECO:0007669"/>
    <property type="project" value="TreeGrafter"/>
</dbReference>
<dbReference type="STRING" id="565045.NOR51B_31"/>
<dbReference type="OrthoDB" id="9806939at2"/>
<evidence type="ECO:0000313" key="5">
    <source>
        <dbReference type="Proteomes" id="UP000004699"/>
    </source>
</evidence>
<dbReference type="GO" id="GO:1990281">
    <property type="term" value="C:efflux pump complex"/>
    <property type="evidence" value="ECO:0007669"/>
    <property type="project" value="TreeGrafter"/>
</dbReference>
<evidence type="ECO:0000313" key="4">
    <source>
        <dbReference type="EMBL" id="EED34094.1"/>
    </source>
</evidence>